<dbReference type="HOGENOM" id="CLU_074871_0_0_1"/>
<gene>
    <name evidence="5" type="ORF">PISMIDRAFT_400189</name>
</gene>
<feature type="domain" description="Crinkler effector protein N-terminal" evidence="4">
    <location>
        <begin position="121"/>
        <end position="217"/>
    </location>
</feature>
<dbReference type="OrthoDB" id="2427869at2759"/>
<keyword evidence="6" id="KW-1185">Reference proteome</keyword>
<dbReference type="Proteomes" id="UP000054018">
    <property type="component" value="Unassembled WGS sequence"/>
</dbReference>
<dbReference type="InterPro" id="IPR045379">
    <property type="entry name" value="Crinkler_N"/>
</dbReference>
<accession>A0A0C9Y9G6</accession>
<evidence type="ECO:0000256" key="1">
    <source>
        <dbReference type="ARBA" id="ARBA00004340"/>
    </source>
</evidence>
<evidence type="ECO:0000256" key="3">
    <source>
        <dbReference type="ARBA" id="ARBA00022525"/>
    </source>
</evidence>
<keyword evidence="3" id="KW-0964">Secreted</keyword>
<dbReference type="GO" id="GO:0005576">
    <property type="term" value="C:extracellular region"/>
    <property type="evidence" value="ECO:0007669"/>
    <property type="project" value="UniProtKB-SubCell"/>
</dbReference>
<dbReference type="EMBL" id="KN833990">
    <property type="protein sequence ID" value="KIK13511.1"/>
    <property type="molecule type" value="Genomic_DNA"/>
</dbReference>
<evidence type="ECO:0000313" key="6">
    <source>
        <dbReference type="Proteomes" id="UP000054018"/>
    </source>
</evidence>
<proteinExistence type="predicted"/>
<feature type="domain" description="Crinkler effector protein N-terminal" evidence="4">
    <location>
        <begin position="5"/>
        <end position="109"/>
    </location>
</feature>
<sequence>MSDELSLNCLIWGDEVHRSFNVKLSRTEIVDALKDAIKEKKKPYFDNVPADHLEIFRTSQRVASWPLDDEKGLIQALANDSHGRLSGRGALSAIFNRPLVPHGIHILVKPPSTFTAPQATISINCLVVGDTRNHIFTVDLAGTQKVSHLKDAIKEKKKPYFDNVPADHLEIFRTSFPNDGELEDKLRNLNFNEPLRPTSLLGNIFTDLPVENVHIAVRPVDDSKLSTSTIERHRTLP</sequence>
<organism evidence="5 6">
    <name type="scientific">Pisolithus microcarpus 441</name>
    <dbReference type="NCBI Taxonomy" id="765257"/>
    <lineage>
        <taxon>Eukaryota</taxon>
        <taxon>Fungi</taxon>
        <taxon>Dikarya</taxon>
        <taxon>Basidiomycota</taxon>
        <taxon>Agaricomycotina</taxon>
        <taxon>Agaricomycetes</taxon>
        <taxon>Agaricomycetidae</taxon>
        <taxon>Boletales</taxon>
        <taxon>Sclerodermatineae</taxon>
        <taxon>Pisolithaceae</taxon>
        <taxon>Pisolithus</taxon>
    </lineage>
</organism>
<evidence type="ECO:0000256" key="2">
    <source>
        <dbReference type="ARBA" id="ARBA00004613"/>
    </source>
</evidence>
<dbReference type="GO" id="GO:0043657">
    <property type="term" value="C:host cell"/>
    <property type="evidence" value="ECO:0007669"/>
    <property type="project" value="UniProtKB-SubCell"/>
</dbReference>
<name>A0A0C9Y9G6_9AGAM</name>
<reference evidence="6" key="2">
    <citation type="submission" date="2015-01" db="EMBL/GenBank/DDBJ databases">
        <title>Evolutionary Origins and Diversification of the Mycorrhizal Mutualists.</title>
        <authorList>
            <consortium name="DOE Joint Genome Institute"/>
            <consortium name="Mycorrhizal Genomics Consortium"/>
            <person name="Kohler A."/>
            <person name="Kuo A."/>
            <person name="Nagy L.G."/>
            <person name="Floudas D."/>
            <person name="Copeland A."/>
            <person name="Barry K.W."/>
            <person name="Cichocki N."/>
            <person name="Veneault-Fourrey C."/>
            <person name="LaButti K."/>
            <person name="Lindquist E.A."/>
            <person name="Lipzen A."/>
            <person name="Lundell T."/>
            <person name="Morin E."/>
            <person name="Murat C."/>
            <person name="Riley R."/>
            <person name="Ohm R."/>
            <person name="Sun H."/>
            <person name="Tunlid A."/>
            <person name="Henrissat B."/>
            <person name="Grigoriev I.V."/>
            <person name="Hibbett D.S."/>
            <person name="Martin F."/>
        </authorList>
    </citation>
    <scope>NUCLEOTIDE SEQUENCE [LARGE SCALE GENOMIC DNA]</scope>
    <source>
        <strain evidence="6">441</strain>
    </source>
</reference>
<evidence type="ECO:0000259" key="4">
    <source>
        <dbReference type="Pfam" id="PF20147"/>
    </source>
</evidence>
<evidence type="ECO:0000313" key="5">
    <source>
        <dbReference type="EMBL" id="KIK13511.1"/>
    </source>
</evidence>
<reference evidence="5 6" key="1">
    <citation type="submission" date="2014-04" db="EMBL/GenBank/DDBJ databases">
        <authorList>
            <consortium name="DOE Joint Genome Institute"/>
            <person name="Kuo A."/>
            <person name="Kohler A."/>
            <person name="Costa M.D."/>
            <person name="Nagy L.G."/>
            <person name="Floudas D."/>
            <person name="Copeland A."/>
            <person name="Barry K.W."/>
            <person name="Cichocki N."/>
            <person name="Veneault-Fourrey C."/>
            <person name="LaButti K."/>
            <person name="Lindquist E.A."/>
            <person name="Lipzen A."/>
            <person name="Lundell T."/>
            <person name="Morin E."/>
            <person name="Murat C."/>
            <person name="Sun H."/>
            <person name="Tunlid A."/>
            <person name="Henrissat B."/>
            <person name="Grigoriev I.V."/>
            <person name="Hibbett D.S."/>
            <person name="Martin F."/>
            <person name="Nordberg H.P."/>
            <person name="Cantor M.N."/>
            <person name="Hua S.X."/>
        </authorList>
    </citation>
    <scope>NUCLEOTIDE SEQUENCE [LARGE SCALE GENOMIC DNA]</scope>
    <source>
        <strain evidence="5 6">441</strain>
    </source>
</reference>
<comment type="subcellular location">
    <subcellularLocation>
        <location evidence="1">Host cell</location>
    </subcellularLocation>
    <subcellularLocation>
        <location evidence="2">Secreted</location>
    </subcellularLocation>
</comment>
<dbReference type="AlphaFoldDB" id="A0A0C9Y9G6"/>
<dbReference type="Pfam" id="PF20147">
    <property type="entry name" value="Crinkler"/>
    <property type="match status" value="2"/>
</dbReference>
<protein>
    <recommendedName>
        <fullName evidence="4">Crinkler effector protein N-terminal domain-containing protein</fullName>
    </recommendedName>
</protein>